<keyword evidence="2" id="KW-0238">DNA-binding</keyword>
<evidence type="ECO:0000256" key="1">
    <source>
        <dbReference type="ARBA" id="ARBA00023015"/>
    </source>
</evidence>
<dbReference type="Gene3D" id="2.60.120.10">
    <property type="entry name" value="Jelly Rolls"/>
    <property type="match status" value="1"/>
</dbReference>
<keyword evidence="6" id="KW-1185">Reference proteome</keyword>
<evidence type="ECO:0000256" key="2">
    <source>
        <dbReference type="ARBA" id="ARBA00023125"/>
    </source>
</evidence>
<evidence type="ECO:0000259" key="4">
    <source>
        <dbReference type="PROSITE" id="PS01124"/>
    </source>
</evidence>
<dbReference type="InterPro" id="IPR018060">
    <property type="entry name" value="HTH_AraC"/>
</dbReference>
<dbReference type="InterPro" id="IPR003313">
    <property type="entry name" value="AraC-bd"/>
</dbReference>
<evidence type="ECO:0000313" key="6">
    <source>
        <dbReference type="Proteomes" id="UP001248709"/>
    </source>
</evidence>
<dbReference type="SUPFAM" id="SSF46689">
    <property type="entry name" value="Homeodomain-like"/>
    <property type="match status" value="2"/>
</dbReference>
<name>A0ABU3H4F5_9BACL</name>
<proteinExistence type="predicted"/>
<organism evidence="5 6">
    <name type="scientific">Paenibacillus forsythiae</name>
    <dbReference type="NCBI Taxonomy" id="365616"/>
    <lineage>
        <taxon>Bacteria</taxon>
        <taxon>Bacillati</taxon>
        <taxon>Bacillota</taxon>
        <taxon>Bacilli</taxon>
        <taxon>Bacillales</taxon>
        <taxon>Paenibacillaceae</taxon>
        <taxon>Paenibacillus</taxon>
    </lineage>
</organism>
<evidence type="ECO:0000256" key="3">
    <source>
        <dbReference type="ARBA" id="ARBA00023163"/>
    </source>
</evidence>
<evidence type="ECO:0000313" key="5">
    <source>
        <dbReference type="EMBL" id="MDT3424922.1"/>
    </source>
</evidence>
<dbReference type="Pfam" id="PF02311">
    <property type="entry name" value="AraC_binding"/>
    <property type="match status" value="1"/>
</dbReference>
<dbReference type="PANTHER" id="PTHR43280">
    <property type="entry name" value="ARAC-FAMILY TRANSCRIPTIONAL REGULATOR"/>
    <property type="match status" value="1"/>
</dbReference>
<accession>A0ABU3H4F5</accession>
<gene>
    <name evidence="5" type="ORF">J2Z22_000435</name>
</gene>
<dbReference type="SMART" id="SM00342">
    <property type="entry name" value="HTH_ARAC"/>
    <property type="match status" value="1"/>
</dbReference>
<dbReference type="CDD" id="cd02208">
    <property type="entry name" value="cupin_RmlC-like"/>
    <property type="match status" value="1"/>
</dbReference>
<dbReference type="InterPro" id="IPR009057">
    <property type="entry name" value="Homeodomain-like_sf"/>
</dbReference>
<protein>
    <submittedName>
        <fullName evidence="5">AraC-like DNA-binding protein</fullName>
    </submittedName>
</protein>
<dbReference type="InterPro" id="IPR014710">
    <property type="entry name" value="RmlC-like_jellyroll"/>
</dbReference>
<dbReference type="PROSITE" id="PS00041">
    <property type="entry name" value="HTH_ARAC_FAMILY_1"/>
    <property type="match status" value="1"/>
</dbReference>
<feature type="domain" description="HTH araC/xylS-type" evidence="4">
    <location>
        <begin position="203"/>
        <end position="301"/>
    </location>
</feature>
<dbReference type="InterPro" id="IPR011051">
    <property type="entry name" value="RmlC_Cupin_sf"/>
</dbReference>
<comment type="caution">
    <text evidence="5">The sequence shown here is derived from an EMBL/GenBank/DDBJ whole genome shotgun (WGS) entry which is preliminary data.</text>
</comment>
<dbReference type="PROSITE" id="PS01124">
    <property type="entry name" value="HTH_ARAC_FAMILY_2"/>
    <property type="match status" value="1"/>
</dbReference>
<keyword evidence="3" id="KW-0804">Transcription</keyword>
<keyword evidence="1" id="KW-0805">Transcription regulation</keyword>
<dbReference type="Pfam" id="PF12833">
    <property type="entry name" value="HTH_18"/>
    <property type="match status" value="1"/>
</dbReference>
<dbReference type="EMBL" id="JAUSUY010000002">
    <property type="protein sequence ID" value="MDT3424922.1"/>
    <property type="molecule type" value="Genomic_DNA"/>
</dbReference>
<dbReference type="Gene3D" id="1.10.10.60">
    <property type="entry name" value="Homeodomain-like"/>
    <property type="match status" value="2"/>
</dbReference>
<reference evidence="5 6" key="1">
    <citation type="submission" date="2023-07" db="EMBL/GenBank/DDBJ databases">
        <title>Genomic Encyclopedia of Type Strains, Phase IV (KMG-IV): sequencing the most valuable type-strain genomes for metagenomic binning, comparative biology and taxonomic classification.</title>
        <authorList>
            <person name="Goeker M."/>
        </authorList>
    </citation>
    <scope>NUCLEOTIDE SEQUENCE [LARGE SCALE GENOMIC DNA]</scope>
    <source>
        <strain evidence="5 6">T98</strain>
    </source>
</reference>
<dbReference type="PANTHER" id="PTHR43280:SF28">
    <property type="entry name" value="HTH-TYPE TRANSCRIPTIONAL ACTIVATOR RHAS"/>
    <property type="match status" value="1"/>
</dbReference>
<dbReference type="SUPFAM" id="SSF51182">
    <property type="entry name" value="RmlC-like cupins"/>
    <property type="match status" value="1"/>
</dbReference>
<dbReference type="Proteomes" id="UP001248709">
    <property type="component" value="Unassembled WGS sequence"/>
</dbReference>
<dbReference type="InterPro" id="IPR018062">
    <property type="entry name" value="HTH_AraC-typ_CS"/>
</dbReference>
<sequence>MKSEQIKRKGTGDGMKLYLEIPRLDKHFPFRSFVNRGDRLCYPHWHKEIEIIYVVKGSLDLGINDAPIHMREGEIQFINGGDVHYFLASPDSERVVIQFDLSFFQEVPVPDAKEHSLRDAFASMEQSGWKWQGGLADRMRGLIESIHEENVRRAEGYAYLIKARLFEMLTLIVREVPKSAVRRQPKISEESATKSRETLEKLERIFTYVEEHYREAITLKEVAKYMGFSPYYFTKLFKRNTGMTFVSFLNEYRLNKAKWMLLNEDAPITAVAEASGFGSVKTFHHLFKEATGVSPLKYRRTIYGNNSAKMQEESSFPELYDKEGK</sequence>